<evidence type="ECO:0000256" key="10">
    <source>
        <dbReference type="RuleBase" id="RU364109"/>
    </source>
</evidence>
<dbReference type="EMBL" id="JANCYU010000049">
    <property type="protein sequence ID" value="KAK4527253.1"/>
    <property type="molecule type" value="Genomic_DNA"/>
</dbReference>
<dbReference type="GO" id="GO:0005737">
    <property type="term" value="C:cytoplasm"/>
    <property type="evidence" value="ECO:0007669"/>
    <property type="project" value="TreeGrafter"/>
</dbReference>
<keyword evidence="3 10" id="KW-0808">Transferase</keyword>
<evidence type="ECO:0000256" key="7">
    <source>
        <dbReference type="ARBA" id="ARBA00022840"/>
    </source>
</evidence>
<dbReference type="InterPro" id="IPR050517">
    <property type="entry name" value="DDR_Repair_Kinase"/>
</dbReference>
<feature type="coiled-coil region" evidence="11">
    <location>
        <begin position="1783"/>
        <end position="1819"/>
    </location>
</feature>
<dbReference type="GO" id="GO:0016242">
    <property type="term" value="P:negative regulation of macroautophagy"/>
    <property type="evidence" value="ECO:0007669"/>
    <property type="project" value="TreeGrafter"/>
</dbReference>
<dbReference type="InterPro" id="IPR003152">
    <property type="entry name" value="FATC_dom"/>
</dbReference>
<proteinExistence type="inferred from homology"/>
<dbReference type="GO" id="GO:0031929">
    <property type="term" value="P:TOR signaling"/>
    <property type="evidence" value="ECO:0007669"/>
    <property type="project" value="TreeGrafter"/>
</dbReference>
<evidence type="ECO:0000256" key="9">
    <source>
        <dbReference type="ARBA" id="ARBA00048679"/>
    </source>
</evidence>
<dbReference type="SMART" id="SM01346">
    <property type="entry name" value="DUF3385"/>
    <property type="match status" value="1"/>
</dbReference>
<dbReference type="PROSITE" id="PS00916">
    <property type="entry name" value="PI3_4_KINASE_2"/>
    <property type="match status" value="1"/>
</dbReference>
<dbReference type="Gene3D" id="1.25.10.10">
    <property type="entry name" value="Leucine-rich Repeat Variant"/>
    <property type="match status" value="2"/>
</dbReference>
<comment type="catalytic activity">
    <reaction evidence="9">
        <text>L-seryl-[protein] + ATP = O-phospho-L-seryl-[protein] + ADP + H(+)</text>
        <dbReference type="Rhea" id="RHEA:17989"/>
        <dbReference type="Rhea" id="RHEA-COMP:9863"/>
        <dbReference type="Rhea" id="RHEA-COMP:11604"/>
        <dbReference type="ChEBI" id="CHEBI:15378"/>
        <dbReference type="ChEBI" id="CHEBI:29999"/>
        <dbReference type="ChEBI" id="CHEBI:30616"/>
        <dbReference type="ChEBI" id="CHEBI:83421"/>
        <dbReference type="ChEBI" id="CHEBI:456216"/>
        <dbReference type="EC" id="2.7.11.1"/>
    </reaction>
</comment>
<dbReference type="InterPro" id="IPR011009">
    <property type="entry name" value="Kinase-like_dom_sf"/>
</dbReference>
<dbReference type="GO" id="GO:0044877">
    <property type="term" value="F:protein-containing complex binding"/>
    <property type="evidence" value="ECO:0007669"/>
    <property type="project" value="InterPro"/>
</dbReference>
<keyword evidence="11" id="KW-0175">Coiled coil</keyword>
<dbReference type="GO" id="GO:0005634">
    <property type="term" value="C:nucleus"/>
    <property type="evidence" value="ECO:0007669"/>
    <property type="project" value="TreeGrafter"/>
</dbReference>
<evidence type="ECO:0000256" key="11">
    <source>
        <dbReference type="SAM" id="Coils"/>
    </source>
</evidence>
<evidence type="ECO:0000259" key="15">
    <source>
        <dbReference type="PROSITE" id="PS51190"/>
    </source>
</evidence>
<evidence type="ECO:0000256" key="1">
    <source>
        <dbReference type="ARBA" id="ARBA00011031"/>
    </source>
</evidence>
<dbReference type="InterPro" id="IPR003151">
    <property type="entry name" value="PIK-rel_kinase_FAT"/>
</dbReference>
<evidence type="ECO:0000256" key="2">
    <source>
        <dbReference type="ARBA" id="ARBA00022527"/>
    </source>
</evidence>
<dbReference type="InterPro" id="IPR009076">
    <property type="entry name" value="FRB_dom"/>
</dbReference>
<accession>A0AAV9IIN2</accession>
<keyword evidence="6 10" id="KW-0418">Kinase</keyword>
<dbReference type="GO" id="GO:0004674">
    <property type="term" value="F:protein serine/threonine kinase activity"/>
    <property type="evidence" value="ECO:0007669"/>
    <property type="project" value="UniProtKB-KW"/>
</dbReference>
<dbReference type="PANTHER" id="PTHR11139:SF9">
    <property type="entry name" value="SERINE_THREONINE-PROTEIN KINASE MTOR"/>
    <property type="match status" value="1"/>
</dbReference>
<protein>
    <recommendedName>
        <fullName evidence="10">Serine/threonine-protein kinase TOR</fullName>
        <ecNumber evidence="10">2.7.11.1</ecNumber>
    </recommendedName>
</protein>
<dbReference type="InterPro" id="IPR024585">
    <property type="entry name" value="mTOR_dom"/>
</dbReference>
<evidence type="ECO:0000259" key="13">
    <source>
        <dbReference type="PROSITE" id="PS50290"/>
    </source>
</evidence>
<gene>
    <name evidence="16" type="ORF">GAYE_SCF37G5175</name>
</gene>
<dbReference type="SMART" id="SM00146">
    <property type="entry name" value="PI3Kc"/>
    <property type="match status" value="1"/>
</dbReference>
<sequence>MNVKSHDNIHSIVAKSLAIATLKEIIFNCPLFFYSKRTQFIRQIWCGLWDTRSIIRLDAAVCLQVFISKVIKRYASEMEFLVGKLVDTAISVLESLDGESDSKDSSCESDSESSSTELSPERLAKLHGCLLTLEKLLKDHDTRELLREHFDLLCRFMLGYRSLTSFSIRSTLGSCLTALASLDPELFSDPSKGYLERTVHLFKEFNELYVEVNNPGYHILLFGKLAYGVGIERAKGWIDIVFGMITDALSRKLDGASRSSNDQLAESVFTCISLLASSIGDKDSSFVDKFDELIDLMFRYQLSPAMVESLSCIAKHFPYFLVDIQDRLIMAIDRIFLLLSARGMEALTQNNNVIGKSHSKKHTVVRKFDQSRSWTKDDLFYAELALNTLSSFDFEGHFFSPLIREKVTELMDCGVSHIRRLAMFACCKMIGAWIPYCFTTLSALPIVRRVRELVARDVRTLTDQILTSCIIDPDPSIRLAALQGVSDERFFVHISQFESLEKLFIVLYDEDIPTRKTCLELCGKLSNRNPGLVLPVLRRLLCQILRIVEYEGPGSRLHTLRSNACLLLASMVREAPALIEPYIFPIVSLLLWRMKSILRILSHSSGIDARSLDAQTEIYNAIGSMATFIGRSPSLTNLLPDLISTLILTVEDEVVDAKAKVAAANALCLVIRHTKLVLTPYTSHPELLSKLMHIIQMDTNASVRQAVERLIGTIGAIDPKEVEYTSLKDIEEEETFSTLESLSMSFNNNNYRKSPLMRSSGDNSYPRLSDNSPNSLKSHSKSSFSDSHLSQSSSSDVVFRSGLRSGNGEEGLLSPAVLEMAISKKSLVSRLSRPYSKSDDYFYAAVLDCLHRILLDPKSSQYHREALHAMSAIVKSFHSQCMWLVPVTLSKLLWLLRPVGTRIIRDTSMLEKNITQDVTKTKIGHSPIRKTGSVESADSLSGSSPTASPNVSSASLYVTSNSQNSSSSAAHLDPHLREFVLGLLCSLIDFAKQNIRPYAKDIVATVKYYWERDPSVAELKAILEIARLLSCVLADESFEFVPSFATCITTTLTSDSSNDREITLHLLSMLESLGPNLDDYPSILREILKILGQPNVATNTKEKILEFFDTILPDVHISEIGGFLMRSAVSLLRGADAKELVSVITHIFYLVGVASPMLLSVFVDEILSLLSNYRDRLDSQFVELLQEEYGVELGVRASDDVSQKRRSRNYSMHVTASSAYSLDVDLFQNEDIVQVNQSSSTEYMSNGCMKLNEEALKSSWQFGRRTTEEDWEDWVSIFTITLFRESASVAIRSCARLAEVYTPMLRELLNAAFLSCWISLQQSSQYQLAFIISEAMQSENIPLDALQNFLSLVEYMEHEEKPLPFDVRSLATMAFRCGAFAKALRYKESEYAEAENAQTALSAVAGAHGLISIYDKLDQQDSAVGILEDLETRFGVEKRQEWYEKLQKWDEALAAYDGNLDFNELDKKRSSLSSIMSLSCKPSLSSQPQPFLDDPLEEPFVILSESDRLFGVLRCLEELGYWHREEQLVEEAWENASESERQKLADQGGASVALTLQKWNEFEERIPYITNNKLLRVCCEAIAYMHKEDYDMAESLIESGRKHLDVRLKAGAAEGYERAYYNVLNAERIVELEEACAYLRNPTKAMKQNLLELWDARLKGVPDNHFYWYQLIRTRRLVFDPQETMEQWIRFAKLCRKAGRYPMAANAIRFLVAHPEAMPEEQPSSWDVELALRDSHPEVAFAFLKHLFETDDRVKAFKLLKVEASSEVKDDKNSLAARRYLKLAKWARQLEEEKTLLELQEEEEELNDDGDELFEAKDLSRAEVAQRLEELTGRHISPKAVLHYATKATELSPDWFKAWHVWACINAELIETAGRSFPKKVSSYVADANNRESDNKSTNDRSKLLVIAAITGFFRAVSLSSGNASRLQDILRLLTLWFRYGHIQEVNISVNSGVAAAEVDTWLEVIPQLIARLHVNNQAVRSAIRSLLIRIGRRHPQALVYPLHVATKSTNKVRRETAEEVVHSIRFHSPTLVEQAEMVSKELLRVAILWQELWHEGLEEASRLYFGEGNSEGMLEVLEPLHELIDNGAETIAEMEFLREFGHDLREAASFCEQFKTSGKEADINQAWEIYYKVFRKINKQVPQMTSLHLANVSSKLLNIRFLDLAVPGTYRPDVGSADGYSVVRIAAIDPTLHVISSKQRPRRLTMYGSDGKEYTFLLKGHEDLRQDERVMQLFGLVNDLLSQNAATNSNLCKIKRFSVIPLSPNTGLIGWVPNCYTLHSIIREYREQRKILLNIEHRLMLQVAPDYDDLTLPMKLEAFEHAISNTNGFEISKSMFQRSKNSEVWLSHRTMYTRSLATMSMVGFILGLGDRHPSNLLMEKGSGRIIHIDFGDCFEVAMLREKFPEKVPFRLTRMLVNAMEVCGVGGIFRHSCVKVMEVLRNNRDSLMAVLEAFVHDPLINWRLLMDNENVPVTESVPVKKDYEGLNEKALKEAYELSMQGGVSLTASKSLLMGKSGMSLSQMARVHSGESLKDDEFYLSSSKRPDYSFSLRPGETPAEVVLRDLERKKGSEAVETMNEELNKRALSVIRRVHCKLTGNDHVEYDVHSVPEQVDRLIADAMNMENLCQCYVGWCPFW</sequence>
<dbReference type="FunFam" id="3.30.1010.10:FF:000006">
    <property type="entry name" value="Serine/threonine-protein kinase TOR"/>
    <property type="match status" value="1"/>
</dbReference>
<dbReference type="Pfam" id="PF08771">
    <property type="entry name" value="FRB_dom"/>
    <property type="match status" value="1"/>
</dbReference>
<feature type="region of interest" description="Disordered" evidence="12">
    <location>
        <begin position="97"/>
        <end position="120"/>
    </location>
</feature>
<dbReference type="InterPro" id="IPR000403">
    <property type="entry name" value="PI3/4_kinase_cat_dom"/>
</dbReference>
<evidence type="ECO:0000256" key="12">
    <source>
        <dbReference type="SAM" id="MobiDB-lite"/>
    </source>
</evidence>
<dbReference type="PANTHER" id="PTHR11139">
    <property type="entry name" value="ATAXIA TELANGIECTASIA MUTATED ATM -RELATED"/>
    <property type="match status" value="1"/>
</dbReference>
<feature type="region of interest" description="Disordered" evidence="12">
    <location>
        <begin position="921"/>
        <end position="950"/>
    </location>
</feature>
<dbReference type="GO" id="GO:0031932">
    <property type="term" value="C:TORC2 complex"/>
    <property type="evidence" value="ECO:0007669"/>
    <property type="project" value="TreeGrafter"/>
</dbReference>
<name>A0AAV9IIN2_9RHOD</name>
<dbReference type="Gene3D" id="1.20.120.150">
    <property type="entry name" value="FKBP12-rapamycin binding domain"/>
    <property type="match status" value="1"/>
</dbReference>
<comment type="similarity">
    <text evidence="1 10">Belongs to the PI3/PI4-kinase family.</text>
</comment>
<dbReference type="InterPro" id="IPR057564">
    <property type="entry name" value="HEAT_ATR"/>
</dbReference>
<feature type="domain" description="FAT" evidence="14">
    <location>
        <begin position="1369"/>
        <end position="2009"/>
    </location>
</feature>
<keyword evidence="17" id="KW-1185">Reference proteome</keyword>
<dbReference type="PROSITE" id="PS51190">
    <property type="entry name" value="FATC"/>
    <property type="match status" value="1"/>
</dbReference>
<feature type="compositionally biased region" description="Polar residues" evidence="12">
    <location>
        <begin position="933"/>
        <end position="950"/>
    </location>
</feature>
<dbReference type="SMART" id="SM01345">
    <property type="entry name" value="Rapamycin_bind"/>
    <property type="match status" value="1"/>
</dbReference>
<evidence type="ECO:0000256" key="6">
    <source>
        <dbReference type="ARBA" id="ARBA00022777"/>
    </source>
</evidence>
<dbReference type="FunFam" id="1.20.120.150:FF:000001">
    <property type="entry name" value="Serine/threonine-protein kinase TOR"/>
    <property type="match status" value="1"/>
</dbReference>
<feature type="compositionally biased region" description="Low complexity" evidence="12">
    <location>
        <begin position="771"/>
        <end position="791"/>
    </location>
</feature>
<dbReference type="SUPFAM" id="SSF47212">
    <property type="entry name" value="FKBP12-rapamycin-binding domain of FKBP-rapamycin-associated protein (FRAP)"/>
    <property type="match status" value="1"/>
</dbReference>
<dbReference type="InterPro" id="IPR018936">
    <property type="entry name" value="PI3/4_kinase_CS"/>
</dbReference>
<evidence type="ECO:0000256" key="8">
    <source>
        <dbReference type="ARBA" id="ARBA00047899"/>
    </source>
</evidence>
<dbReference type="SUPFAM" id="SSF48371">
    <property type="entry name" value="ARM repeat"/>
    <property type="match status" value="1"/>
</dbReference>
<dbReference type="Pfam" id="PF23593">
    <property type="entry name" value="HEAT_ATR"/>
    <property type="match status" value="1"/>
</dbReference>
<feature type="region of interest" description="Disordered" evidence="12">
    <location>
        <begin position="753"/>
        <end position="791"/>
    </location>
</feature>
<dbReference type="InterPro" id="IPR026683">
    <property type="entry name" value="TOR_cat"/>
</dbReference>
<dbReference type="InterPro" id="IPR011989">
    <property type="entry name" value="ARM-like"/>
</dbReference>
<dbReference type="InterPro" id="IPR016024">
    <property type="entry name" value="ARM-type_fold"/>
</dbReference>
<dbReference type="Pfam" id="PF02260">
    <property type="entry name" value="FATC"/>
    <property type="match status" value="1"/>
</dbReference>
<comment type="catalytic activity">
    <reaction evidence="8 10">
        <text>L-threonyl-[protein] + ATP = O-phospho-L-threonyl-[protein] + ADP + H(+)</text>
        <dbReference type="Rhea" id="RHEA:46608"/>
        <dbReference type="Rhea" id="RHEA-COMP:11060"/>
        <dbReference type="Rhea" id="RHEA-COMP:11605"/>
        <dbReference type="ChEBI" id="CHEBI:15378"/>
        <dbReference type="ChEBI" id="CHEBI:30013"/>
        <dbReference type="ChEBI" id="CHEBI:30616"/>
        <dbReference type="ChEBI" id="CHEBI:61977"/>
        <dbReference type="ChEBI" id="CHEBI:456216"/>
        <dbReference type="EC" id="2.7.11.1"/>
    </reaction>
</comment>
<keyword evidence="2 10" id="KW-0723">Serine/threonine-protein kinase</keyword>
<dbReference type="PROSITE" id="PS00915">
    <property type="entry name" value="PI3_4_KINASE_1"/>
    <property type="match status" value="1"/>
</dbReference>
<feature type="domain" description="FATC" evidence="15">
    <location>
        <begin position="2605"/>
        <end position="2637"/>
    </location>
</feature>
<keyword evidence="7 10" id="KW-0067">ATP-binding</keyword>
<dbReference type="SMART" id="SM01343">
    <property type="entry name" value="FATC"/>
    <property type="match status" value="1"/>
</dbReference>
<dbReference type="FunFam" id="1.10.1070.11:FF:000029">
    <property type="entry name" value="Serine/threonine-protein kinase TOR"/>
    <property type="match status" value="1"/>
</dbReference>
<dbReference type="PROSITE" id="PS51189">
    <property type="entry name" value="FAT"/>
    <property type="match status" value="1"/>
</dbReference>
<dbReference type="GO" id="GO:0031931">
    <property type="term" value="C:TORC1 complex"/>
    <property type="evidence" value="ECO:0007669"/>
    <property type="project" value="TreeGrafter"/>
</dbReference>
<evidence type="ECO:0000313" key="17">
    <source>
        <dbReference type="Proteomes" id="UP001300502"/>
    </source>
</evidence>
<dbReference type="Pfam" id="PF11865">
    <property type="entry name" value="mTOR_dom"/>
    <property type="match status" value="1"/>
</dbReference>
<keyword evidence="4" id="KW-0677">Repeat</keyword>
<dbReference type="InterPro" id="IPR036940">
    <property type="entry name" value="PI3/4_kinase_cat_sf"/>
</dbReference>
<dbReference type="EC" id="2.7.11.1" evidence="10"/>
<evidence type="ECO:0000313" key="16">
    <source>
        <dbReference type="EMBL" id="KAK4527253.1"/>
    </source>
</evidence>
<evidence type="ECO:0000256" key="4">
    <source>
        <dbReference type="ARBA" id="ARBA00022737"/>
    </source>
</evidence>
<dbReference type="Pfam" id="PF02259">
    <property type="entry name" value="FAT"/>
    <property type="match status" value="1"/>
</dbReference>
<dbReference type="InterPro" id="IPR036738">
    <property type="entry name" value="FRB_sf"/>
</dbReference>
<dbReference type="Gene3D" id="1.10.1070.11">
    <property type="entry name" value="Phosphatidylinositol 3-/4-kinase, catalytic domain"/>
    <property type="match status" value="1"/>
</dbReference>
<reference evidence="16 17" key="1">
    <citation type="submission" date="2022-07" db="EMBL/GenBank/DDBJ databases">
        <title>Genome-wide signatures of adaptation to extreme environments.</title>
        <authorList>
            <person name="Cho C.H."/>
            <person name="Yoon H.S."/>
        </authorList>
    </citation>
    <scope>NUCLEOTIDE SEQUENCE [LARGE SCALE GENOMIC DNA]</scope>
    <source>
        <strain evidence="16 17">108.79 E11</strain>
    </source>
</reference>
<dbReference type="InterPro" id="IPR014009">
    <property type="entry name" value="PIK_FAT"/>
</dbReference>
<organism evidence="16 17">
    <name type="scientific">Galdieria yellowstonensis</name>
    <dbReference type="NCBI Taxonomy" id="3028027"/>
    <lineage>
        <taxon>Eukaryota</taxon>
        <taxon>Rhodophyta</taxon>
        <taxon>Bangiophyceae</taxon>
        <taxon>Galdieriales</taxon>
        <taxon>Galdieriaceae</taxon>
        <taxon>Galdieria</taxon>
    </lineage>
</organism>
<dbReference type="CDD" id="cd05169">
    <property type="entry name" value="PIKKc_TOR"/>
    <property type="match status" value="1"/>
</dbReference>
<dbReference type="GO" id="GO:0005524">
    <property type="term" value="F:ATP binding"/>
    <property type="evidence" value="ECO:0007669"/>
    <property type="project" value="UniProtKB-KW"/>
</dbReference>
<evidence type="ECO:0000256" key="3">
    <source>
        <dbReference type="ARBA" id="ARBA00022679"/>
    </source>
</evidence>
<dbReference type="SUPFAM" id="SSF56112">
    <property type="entry name" value="Protein kinase-like (PK-like)"/>
    <property type="match status" value="1"/>
</dbReference>
<evidence type="ECO:0000256" key="5">
    <source>
        <dbReference type="ARBA" id="ARBA00022741"/>
    </source>
</evidence>
<dbReference type="Proteomes" id="UP001300502">
    <property type="component" value="Unassembled WGS sequence"/>
</dbReference>
<dbReference type="Gene3D" id="3.30.1010.10">
    <property type="entry name" value="Phosphatidylinositol 3-kinase Catalytic Subunit, Chain A, domain 4"/>
    <property type="match status" value="1"/>
</dbReference>
<dbReference type="PROSITE" id="PS50290">
    <property type="entry name" value="PI3_4_KINASE_3"/>
    <property type="match status" value="1"/>
</dbReference>
<keyword evidence="5 10" id="KW-0547">Nucleotide-binding</keyword>
<feature type="domain" description="PI3K/PI4K catalytic" evidence="13">
    <location>
        <begin position="2189"/>
        <end position="2506"/>
    </location>
</feature>
<dbReference type="Pfam" id="PF00454">
    <property type="entry name" value="PI3_PI4_kinase"/>
    <property type="match status" value="1"/>
</dbReference>
<comment type="caution">
    <text evidence="16">The sequence shown here is derived from an EMBL/GenBank/DDBJ whole genome shotgun (WGS) entry which is preliminary data.</text>
</comment>
<evidence type="ECO:0000259" key="14">
    <source>
        <dbReference type="PROSITE" id="PS51189"/>
    </source>
</evidence>